<evidence type="ECO:0000256" key="5">
    <source>
        <dbReference type="SAM" id="MobiDB-lite"/>
    </source>
</evidence>
<dbReference type="PANTHER" id="PTHR43380:SF1">
    <property type="entry name" value="2-OXOISOVALERATE DEHYDROGENASE SUBUNIT ALPHA, MITOCHONDRIAL"/>
    <property type="match status" value="1"/>
</dbReference>
<dbReference type="EMBL" id="JACPNR010000004">
    <property type="protein sequence ID" value="MBI2677428.1"/>
    <property type="molecule type" value="Genomic_DNA"/>
</dbReference>
<dbReference type="CDD" id="cd02000">
    <property type="entry name" value="TPP_E1_PDC_ADC_BCADC"/>
    <property type="match status" value="1"/>
</dbReference>
<comment type="cofactor">
    <cofactor evidence="1 4">
        <name>thiamine diphosphate</name>
        <dbReference type="ChEBI" id="CHEBI:58937"/>
    </cofactor>
</comment>
<comment type="catalytic activity">
    <reaction evidence="4">
        <text>N(6)-[(R)-lipoyl]-L-lysyl-[protein] + 3-methyl-2-oxobutanoate + H(+) = N(6)-[(R)-S(8)-2-methylpropanoyldihydrolipoyl]-L-lysyl-[protein] + CO2</text>
        <dbReference type="Rhea" id="RHEA:13457"/>
        <dbReference type="Rhea" id="RHEA-COMP:10474"/>
        <dbReference type="Rhea" id="RHEA-COMP:10497"/>
        <dbReference type="ChEBI" id="CHEBI:11851"/>
        <dbReference type="ChEBI" id="CHEBI:15378"/>
        <dbReference type="ChEBI" id="CHEBI:16526"/>
        <dbReference type="ChEBI" id="CHEBI:83099"/>
        <dbReference type="ChEBI" id="CHEBI:83142"/>
        <dbReference type="EC" id="1.2.4.4"/>
    </reaction>
</comment>
<organism evidence="7 8">
    <name type="scientific">Candidatus Korobacter versatilis</name>
    <dbReference type="NCBI Taxonomy" id="658062"/>
    <lineage>
        <taxon>Bacteria</taxon>
        <taxon>Pseudomonadati</taxon>
        <taxon>Acidobacteriota</taxon>
        <taxon>Terriglobia</taxon>
        <taxon>Terriglobales</taxon>
        <taxon>Candidatus Korobacteraceae</taxon>
        <taxon>Candidatus Korobacter</taxon>
    </lineage>
</organism>
<comment type="function">
    <text evidence="4">The branched-chain alpha-keto dehydrogenase complex catalyzes the overall conversion of alpha-keto acids to acyl-CoA and CO(2). It contains multiple copies of three enzymatic components: branched-chain alpha-keto acid decarboxylase (E1), lipoamide acyltransferase (E2) and lipoamide dehydrogenase (E3).</text>
</comment>
<evidence type="ECO:0000256" key="2">
    <source>
        <dbReference type="ARBA" id="ARBA00023002"/>
    </source>
</evidence>
<comment type="similarity">
    <text evidence="4">Belongs to the BCKDHA family.</text>
</comment>
<dbReference type="Proteomes" id="UP000779809">
    <property type="component" value="Unassembled WGS sequence"/>
</dbReference>
<reference evidence="7" key="1">
    <citation type="submission" date="2020-07" db="EMBL/GenBank/DDBJ databases">
        <title>Huge and variable diversity of episymbiotic CPR bacteria and DPANN archaea in groundwater ecosystems.</title>
        <authorList>
            <person name="He C.Y."/>
            <person name="Keren R."/>
            <person name="Whittaker M."/>
            <person name="Farag I.F."/>
            <person name="Doudna J."/>
            <person name="Cate J.H.D."/>
            <person name="Banfield J.F."/>
        </authorList>
    </citation>
    <scope>NUCLEOTIDE SEQUENCE</scope>
    <source>
        <strain evidence="7">NC_groundwater_580_Pr5_B-0.1um_64_19</strain>
    </source>
</reference>
<evidence type="ECO:0000259" key="6">
    <source>
        <dbReference type="Pfam" id="PF00676"/>
    </source>
</evidence>
<dbReference type="PANTHER" id="PTHR43380">
    <property type="entry name" value="2-OXOISOVALERATE DEHYDROGENASE SUBUNIT ALPHA, MITOCHONDRIAL"/>
    <property type="match status" value="1"/>
</dbReference>
<dbReference type="GO" id="GO:0009083">
    <property type="term" value="P:branched-chain amino acid catabolic process"/>
    <property type="evidence" value="ECO:0007669"/>
    <property type="project" value="TreeGrafter"/>
</dbReference>
<evidence type="ECO:0000256" key="4">
    <source>
        <dbReference type="RuleBase" id="RU365014"/>
    </source>
</evidence>
<dbReference type="InterPro" id="IPR050771">
    <property type="entry name" value="Alpha-ketoacid_DH_E1_comp"/>
</dbReference>
<keyword evidence="2 4" id="KW-0560">Oxidoreductase</keyword>
<protein>
    <recommendedName>
        <fullName evidence="4">2-oxoisovalerate dehydrogenase subunit alpha</fullName>
        <ecNumber evidence="4">1.2.4.4</ecNumber>
    </recommendedName>
    <alternativeName>
        <fullName evidence="4">Branched-chain alpha-keto acid dehydrogenase E1 component alpha chain</fullName>
    </alternativeName>
</protein>
<dbReference type="SUPFAM" id="SSF52518">
    <property type="entry name" value="Thiamin diphosphate-binding fold (THDP-binding)"/>
    <property type="match status" value="1"/>
</dbReference>
<feature type="domain" description="Dehydrogenase E1 component" evidence="6">
    <location>
        <begin position="48"/>
        <end position="344"/>
    </location>
</feature>
<evidence type="ECO:0000256" key="1">
    <source>
        <dbReference type="ARBA" id="ARBA00001964"/>
    </source>
</evidence>
<dbReference type="Gene3D" id="3.40.50.970">
    <property type="match status" value="1"/>
</dbReference>
<dbReference type="AlphaFoldDB" id="A0A932EPB9"/>
<dbReference type="InterPro" id="IPR001017">
    <property type="entry name" value="DH_E1"/>
</dbReference>
<dbReference type="GO" id="GO:0003863">
    <property type="term" value="F:branched-chain 2-oxo acid dehydrogenase activity"/>
    <property type="evidence" value="ECO:0007669"/>
    <property type="project" value="UniProtKB-EC"/>
</dbReference>
<evidence type="ECO:0000256" key="3">
    <source>
        <dbReference type="ARBA" id="ARBA00023052"/>
    </source>
</evidence>
<dbReference type="Pfam" id="PF00676">
    <property type="entry name" value="E1_dh"/>
    <property type="match status" value="1"/>
</dbReference>
<proteinExistence type="inferred from homology"/>
<keyword evidence="3 4" id="KW-0786">Thiamine pyrophosphate</keyword>
<gene>
    <name evidence="7" type="ORF">HYX28_01455</name>
</gene>
<sequence length="377" mass="42059">MATKPKERPAPAQNKETKAPAAGSAAKPQGNGSSPTSPETLKRLYYYMVKCRMVEERARTLFKQGKFAGNYYAAVGQEATEVGTTIDLEKDDYIAPAHRNFVTNIMKGTPLERMYAQLYARKTSPDQGRSSPAHCGYAETHVITPSSTIAAQLNIGTGVALAFQLQKKRNIVVALSGDGSTSLGFWHEALNFAGVRKLPIVYIVENNRWAESVSVKLQTAVEDISVKAEAYGFPGITVDGNDVVAVYRVAREAIRRAREGNGPTLIECKTYRWYGHSEIDPAKYRDPAEVEAWKAKDPIPAMERYLKGQNLWSDDWKQKITEEINAEIEKAVEFADKSPYPEPEEALDHVYSFSIRDRELNRKSWTYRDAVASPANK</sequence>
<evidence type="ECO:0000313" key="8">
    <source>
        <dbReference type="Proteomes" id="UP000779809"/>
    </source>
</evidence>
<evidence type="ECO:0000313" key="7">
    <source>
        <dbReference type="EMBL" id="MBI2677428.1"/>
    </source>
</evidence>
<comment type="caution">
    <text evidence="7">The sequence shown here is derived from an EMBL/GenBank/DDBJ whole genome shotgun (WGS) entry which is preliminary data.</text>
</comment>
<dbReference type="EC" id="1.2.4.4" evidence="4"/>
<feature type="region of interest" description="Disordered" evidence="5">
    <location>
        <begin position="1"/>
        <end position="38"/>
    </location>
</feature>
<dbReference type="InterPro" id="IPR029061">
    <property type="entry name" value="THDP-binding"/>
</dbReference>
<accession>A0A932EPB9</accession>
<name>A0A932EPB9_9BACT</name>